<comment type="caution">
    <text evidence="2">The sequence shown here is derived from an EMBL/GenBank/DDBJ whole genome shotgun (WGS) entry which is preliminary data.</text>
</comment>
<accession>A0A2W5QXA8</accession>
<proteinExistence type="predicted"/>
<protein>
    <submittedName>
        <fullName evidence="2">DUF2272 domain-containing protein</fullName>
    </submittedName>
</protein>
<evidence type="ECO:0000313" key="2">
    <source>
        <dbReference type="EMBL" id="PZQ59523.1"/>
    </source>
</evidence>
<evidence type="ECO:0000313" key="3">
    <source>
        <dbReference type="Proteomes" id="UP000249135"/>
    </source>
</evidence>
<dbReference type="EMBL" id="QFPP01000728">
    <property type="protein sequence ID" value="PZQ59523.1"/>
    <property type="molecule type" value="Genomic_DNA"/>
</dbReference>
<dbReference type="InterPro" id="IPR019262">
    <property type="entry name" value="DUF2272"/>
</dbReference>
<sequence length="191" mass="20424">LSSAELRALQTAIDRVAVVDTPWSAAFISWLAREAGLQAAEFAFSEAHADYAGAAWAATRREQAGEPTPYALRACDLTRTAPRVGDLVCQARGSEAELDTFAKLGEALAQRDAGGGALPMHCDVVTQVDAQGFDAIGGNVLQSVTLRRLDFAPGTRRLDPSYLPAGCVASAPGCVDRHMSRQPWSLLLQWR</sequence>
<feature type="non-terminal residue" evidence="2">
    <location>
        <position position="1"/>
    </location>
</feature>
<dbReference type="Proteomes" id="UP000249135">
    <property type="component" value="Unassembled WGS sequence"/>
</dbReference>
<evidence type="ECO:0000259" key="1">
    <source>
        <dbReference type="Pfam" id="PF10030"/>
    </source>
</evidence>
<dbReference type="Pfam" id="PF10030">
    <property type="entry name" value="DUF2272"/>
    <property type="match status" value="1"/>
</dbReference>
<organism evidence="2 3">
    <name type="scientific">Variovorax paradoxus</name>
    <dbReference type="NCBI Taxonomy" id="34073"/>
    <lineage>
        <taxon>Bacteria</taxon>
        <taxon>Pseudomonadati</taxon>
        <taxon>Pseudomonadota</taxon>
        <taxon>Betaproteobacteria</taxon>
        <taxon>Burkholderiales</taxon>
        <taxon>Comamonadaceae</taxon>
        <taxon>Variovorax</taxon>
    </lineage>
</organism>
<name>A0A2W5QXA8_VARPD</name>
<feature type="domain" description="DUF2272" evidence="1">
    <location>
        <begin position="9"/>
        <end position="188"/>
    </location>
</feature>
<dbReference type="AlphaFoldDB" id="A0A2W5QXA8"/>
<reference evidence="2 3" key="1">
    <citation type="submission" date="2017-08" db="EMBL/GenBank/DDBJ databases">
        <title>Infants hospitalized years apart are colonized by the same room-sourced microbial strains.</title>
        <authorList>
            <person name="Brooks B."/>
            <person name="Olm M.R."/>
            <person name="Firek B.A."/>
            <person name="Baker R."/>
            <person name="Thomas B.C."/>
            <person name="Morowitz M.J."/>
            <person name="Banfield J.F."/>
        </authorList>
    </citation>
    <scope>NUCLEOTIDE SEQUENCE [LARGE SCALE GENOMIC DNA]</scope>
    <source>
        <strain evidence="2">S2_005_003_R2_41</strain>
    </source>
</reference>
<gene>
    <name evidence="2" type="ORF">DI563_30095</name>
</gene>